<dbReference type="InterPro" id="IPR003382">
    <property type="entry name" value="Flavoprotein"/>
</dbReference>
<sequence>MQATEKKMSKPRILIGTTGSIDIVKLPEYLNAIKEEIDCHLSVLMTPTALTFFPAETMAIYADRVISGDQPVDWPTDKPSKIVADHDILLVIPTTANTLSTVANGGATNRLTTVILAAEYPVIFFPVMGTSMWNKPAVKRNIKQIREDGYEVVEPTRHEHFDAALQRYVGYPSLPTKKDFLDLINKRLNNLRANT</sequence>
<dbReference type="SUPFAM" id="SSF52507">
    <property type="entry name" value="Homo-oligomeric flavin-containing Cys decarboxylases, HFCD"/>
    <property type="match status" value="1"/>
</dbReference>
<dbReference type="EMBL" id="JBEVCJ010000019">
    <property type="protein sequence ID" value="MET1256273.1"/>
    <property type="molecule type" value="Genomic_DNA"/>
</dbReference>
<proteinExistence type="predicted"/>
<gene>
    <name evidence="1" type="ORF">ABVT43_14120</name>
</gene>
<dbReference type="Pfam" id="PF02441">
    <property type="entry name" value="Flavoprotein"/>
    <property type="match status" value="1"/>
</dbReference>
<name>A0ABV2BWE8_9GAMM</name>
<reference evidence="1 2" key="1">
    <citation type="submission" date="2024-06" db="EMBL/GenBank/DDBJ databases">
        <authorList>
            <person name="Li F."/>
        </authorList>
    </citation>
    <scope>NUCLEOTIDE SEQUENCE [LARGE SCALE GENOMIC DNA]</scope>
    <source>
        <strain evidence="1 2">GXAS 311</strain>
    </source>
</reference>
<evidence type="ECO:0000313" key="1">
    <source>
        <dbReference type="EMBL" id="MET1256273.1"/>
    </source>
</evidence>
<dbReference type="PANTHER" id="PTHR14359:SF6">
    <property type="entry name" value="PHOSPHOPANTOTHENOYLCYSTEINE DECARBOXYLASE"/>
    <property type="match status" value="1"/>
</dbReference>
<dbReference type="InterPro" id="IPR036551">
    <property type="entry name" value="Flavin_trans-like"/>
</dbReference>
<accession>A0ABV2BWE8</accession>
<keyword evidence="2" id="KW-1185">Reference proteome</keyword>
<evidence type="ECO:0000313" key="2">
    <source>
        <dbReference type="Proteomes" id="UP001548189"/>
    </source>
</evidence>
<dbReference type="Proteomes" id="UP001548189">
    <property type="component" value="Unassembled WGS sequence"/>
</dbReference>
<protein>
    <submittedName>
        <fullName evidence="1">Flavoprotein</fullName>
    </submittedName>
</protein>
<dbReference type="Gene3D" id="3.40.50.1950">
    <property type="entry name" value="Flavin prenyltransferase-like"/>
    <property type="match status" value="1"/>
</dbReference>
<comment type="caution">
    <text evidence="1">The sequence shown here is derived from an EMBL/GenBank/DDBJ whole genome shotgun (WGS) entry which is preliminary data.</text>
</comment>
<dbReference type="PANTHER" id="PTHR14359">
    <property type="entry name" value="HOMO-OLIGOMERIC FLAVIN CONTAINING CYS DECARBOXYLASE FAMILY"/>
    <property type="match status" value="1"/>
</dbReference>
<organism evidence="1 2">
    <name type="scientific">Aliikangiella maris</name>
    <dbReference type="NCBI Taxonomy" id="3162458"/>
    <lineage>
        <taxon>Bacteria</taxon>
        <taxon>Pseudomonadati</taxon>
        <taxon>Pseudomonadota</taxon>
        <taxon>Gammaproteobacteria</taxon>
        <taxon>Oceanospirillales</taxon>
        <taxon>Pleioneaceae</taxon>
        <taxon>Aliikangiella</taxon>
    </lineage>
</organism>